<evidence type="ECO:0000313" key="1">
    <source>
        <dbReference type="EMBL" id="WNL50173.1"/>
    </source>
</evidence>
<protein>
    <recommendedName>
        <fullName evidence="2">MORN repeat-containing protein</fullName>
    </recommendedName>
</protein>
<dbReference type="EMBL" id="OR343189">
    <property type="protein sequence ID" value="WNL50173.1"/>
    <property type="molecule type" value="Genomic_DNA"/>
</dbReference>
<dbReference type="SUPFAM" id="SSF82185">
    <property type="entry name" value="Histone H3 K4-specific methyltransferase SET7/9 N-terminal domain"/>
    <property type="match status" value="1"/>
</dbReference>
<dbReference type="Gene3D" id="2.20.110.10">
    <property type="entry name" value="Histone H3 K4-specific methyltransferase SET7/9 N-terminal domain"/>
    <property type="match status" value="1"/>
</dbReference>
<proteinExistence type="predicted"/>
<reference evidence="1" key="1">
    <citation type="submission" date="2023-07" db="EMBL/GenBank/DDBJ databases">
        <authorList>
            <person name="Xia Y."/>
        </authorList>
    </citation>
    <scope>NUCLEOTIDE SEQUENCE</scope>
    <source>
        <strain evidence="1">E</strain>
    </source>
</reference>
<sequence length="279" mass="32575">MQKQSECVLCGLKQYFTNKNMGEFLQKQELVSFCVCECSQLPDKKDYTSIEYGTKREGMQKAEETRYILPDGSLHFSVSDFGQMAEVSKNKSRIFTPRVKREYKAGIAHGKYLFFRTNSKKEELKAEGEYKRGLPHGTFRYYGLNNDIEFVCTFVKGRVLEFSKDGVEVLVSRNKKNGTVHYVEKNSRDYGKSLKIFRYLFSELKKEWEYFSFSLGIISQEFEKCECDVSIIPFDSMDIFKESFSNKRERVDFAQNAILVMQPCLWIQCPYIEGESAQE</sequence>
<name>A0AA96IXY6_9VIRU</name>
<evidence type="ECO:0008006" key="2">
    <source>
        <dbReference type="Google" id="ProtNLM"/>
    </source>
</evidence>
<organism evidence="1">
    <name type="scientific">Marseillevirus sp</name>
    <dbReference type="NCBI Taxonomy" id="2809551"/>
    <lineage>
        <taxon>Viruses</taxon>
        <taxon>Varidnaviria</taxon>
        <taxon>Bamfordvirae</taxon>
        <taxon>Nucleocytoviricota</taxon>
        <taxon>Megaviricetes</taxon>
        <taxon>Pimascovirales</taxon>
        <taxon>Pimascovirales incertae sedis</taxon>
        <taxon>Marseilleviridae</taxon>
        <taxon>Marseillevirus</taxon>
    </lineage>
</organism>
<accession>A0AA96IXY6</accession>
<gene>
    <name evidence="1" type="ORF">MarDSR_134</name>
</gene>